<dbReference type="OMA" id="GELCLLM"/>
<evidence type="ECO:0000256" key="4">
    <source>
        <dbReference type="ARBA" id="ARBA00022989"/>
    </source>
</evidence>
<keyword evidence="8" id="KW-1185">Reference proteome</keyword>
<dbReference type="PANTHER" id="PTHR19282:SF263">
    <property type="entry name" value="LEUKOCYTE ANTIGEN CD37"/>
    <property type="match status" value="1"/>
</dbReference>
<dbReference type="AlphaFoldDB" id="A0A8C3HP54"/>
<reference evidence="7" key="1">
    <citation type="submission" date="2025-08" db="UniProtKB">
        <authorList>
            <consortium name="Ensembl"/>
        </authorList>
    </citation>
    <scope>IDENTIFICATION</scope>
</reference>
<dbReference type="Ensembl" id="ENSCPBT00000024754.1">
    <property type="protein sequence ID" value="ENSCPBP00000021024.1"/>
    <property type="gene ID" value="ENSCPBG00000015101.1"/>
</dbReference>
<dbReference type="InterPro" id="IPR018499">
    <property type="entry name" value="Tetraspanin/Peripherin"/>
</dbReference>
<protein>
    <recommendedName>
        <fullName evidence="6">Tetraspanin</fullName>
    </recommendedName>
</protein>
<proteinExistence type="inferred from homology"/>
<evidence type="ECO:0000256" key="6">
    <source>
        <dbReference type="RuleBase" id="RU361218"/>
    </source>
</evidence>
<evidence type="ECO:0000256" key="1">
    <source>
        <dbReference type="ARBA" id="ARBA00004141"/>
    </source>
</evidence>
<dbReference type="SUPFAM" id="SSF48652">
    <property type="entry name" value="Tetraspanin"/>
    <property type="match status" value="1"/>
</dbReference>
<comment type="similarity">
    <text evidence="2 6">Belongs to the tetraspanin (TM4SF) family.</text>
</comment>
<comment type="caution">
    <text evidence="6">Lacks conserved residue(s) required for the propagation of feature annotation.</text>
</comment>
<dbReference type="PIRSF" id="PIRSF002419">
    <property type="entry name" value="Tetraspanin"/>
    <property type="match status" value="1"/>
</dbReference>
<dbReference type="InterPro" id="IPR000301">
    <property type="entry name" value="Tetraspanin_animals"/>
</dbReference>
<keyword evidence="4 6" id="KW-1133">Transmembrane helix</keyword>
<evidence type="ECO:0000256" key="2">
    <source>
        <dbReference type="ARBA" id="ARBA00006840"/>
    </source>
</evidence>
<dbReference type="Pfam" id="PF00335">
    <property type="entry name" value="Tetraspanin"/>
    <property type="match status" value="1"/>
</dbReference>
<feature type="transmembrane region" description="Helical" evidence="6">
    <location>
        <begin position="12"/>
        <end position="30"/>
    </location>
</feature>
<dbReference type="GO" id="GO:0005886">
    <property type="term" value="C:plasma membrane"/>
    <property type="evidence" value="ECO:0007669"/>
    <property type="project" value="TreeGrafter"/>
</dbReference>
<dbReference type="Proteomes" id="UP000694380">
    <property type="component" value="Unplaced"/>
</dbReference>
<evidence type="ECO:0000256" key="5">
    <source>
        <dbReference type="ARBA" id="ARBA00023136"/>
    </source>
</evidence>
<dbReference type="Gene3D" id="1.10.1450.10">
    <property type="entry name" value="Tetraspanin"/>
    <property type="match status" value="1"/>
</dbReference>
<reference evidence="7" key="2">
    <citation type="submission" date="2025-09" db="UniProtKB">
        <authorList>
            <consortium name="Ensembl"/>
        </authorList>
    </citation>
    <scope>IDENTIFICATION</scope>
</reference>
<keyword evidence="3 6" id="KW-0812">Transmembrane</keyword>
<dbReference type="InterPro" id="IPR008952">
    <property type="entry name" value="Tetraspanin_EC2_sf"/>
</dbReference>
<comment type="subcellular location">
    <subcellularLocation>
        <location evidence="1 6">Membrane</location>
        <topology evidence="1 6">Multi-pass membrane protein</topology>
    </subcellularLocation>
</comment>
<organism evidence="7 8">
    <name type="scientific">Chrysemys picta bellii</name>
    <name type="common">Western painted turtle</name>
    <name type="synonym">Emys bellii</name>
    <dbReference type="NCBI Taxonomy" id="8478"/>
    <lineage>
        <taxon>Eukaryota</taxon>
        <taxon>Metazoa</taxon>
        <taxon>Chordata</taxon>
        <taxon>Craniata</taxon>
        <taxon>Vertebrata</taxon>
        <taxon>Euteleostomi</taxon>
        <taxon>Archelosauria</taxon>
        <taxon>Testudinata</taxon>
        <taxon>Testudines</taxon>
        <taxon>Cryptodira</taxon>
        <taxon>Durocryptodira</taxon>
        <taxon>Testudinoidea</taxon>
        <taxon>Emydidae</taxon>
        <taxon>Chrysemys</taxon>
    </lineage>
</organism>
<dbReference type="GeneTree" id="ENSGT00940000161485"/>
<evidence type="ECO:0000313" key="8">
    <source>
        <dbReference type="Proteomes" id="UP000694380"/>
    </source>
</evidence>
<evidence type="ECO:0000313" key="7">
    <source>
        <dbReference type="Ensembl" id="ENSCPBP00000021024.1"/>
    </source>
</evidence>
<sequence length="235" mass="25404">PPFSPPPPQYFGFLFLLFAAQITIGVLLYTQRVTVSGACRGHCRGEAHSTRGGSAGGKCAVPGPWLGEVTSPLLSPSQLSGKVGVFVEDAIRTYPLAGPPGEKHQSWDFIQGQLQCCGWSSYMDWHQNPVVDNSSRKLYPCSCHNSSSPGERGTGTNTTEVPAVQGATGFCTAQGEWPVYRQGCANSVQGWLANNIISIVGICLGIALMELCLMMLSMFLFRNMGQNYDKLTRYS</sequence>
<name>A0A8C3HP54_CHRPI</name>
<evidence type="ECO:0000256" key="3">
    <source>
        <dbReference type="ARBA" id="ARBA00022692"/>
    </source>
</evidence>
<accession>A0A8C3HP54</accession>
<feature type="transmembrane region" description="Helical" evidence="6">
    <location>
        <begin position="196"/>
        <end position="221"/>
    </location>
</feature>
<keyword evidence="5 6" id="KW-0472">Membrane</keyword>
<dbReference type="PANTHER" id="PTHR19282">
    <property type="entry name" value="TETRASPANIN"/>
    <property type="match status" value="1"/>
</dbReference>